<dbReference type="GO" id="GO:0003677">
    <property type="term" value="F:DNA binding"/>
    <property type="evidence" value="ECO:0007669"/>
    <property type="project" value="UniProtKB-KW"/>
</dbReference>
<keyword evidence="1" id="KW-0805">Transcription regulation</keyword>
<keyword evidence="2" id="KW-0238">DNA-binding</keyword>
<dbReference type="Pfam" id="PF07702">
    <property type="entry name" value="UTRA"/>
    <property type="match status" value="1"/>
</dbReference>
<dbReference type="Gene3D" id="1.10.10.10">
    <property type="entry name" value="Winged helix-like DNA-binding domain superfamily/Winged helix DNA-binding domain"/>
    <property type="match status" value="1"/>
</dbReference>
<keyword evidence="3" id="KW-0804">Transcription</keyword>
<evidence type="ECO:0000313" key="5">
    <source>
        <dbReference type="Proteomes" id="UP000248021"/>
    </source>
</evidence>
<dbReference type="SMART" id="SM00345">
    <property type="entry name" value="HTH_GNTR"/>
    <property type="match status" value="1"/>
</dbReference>
<dbReference type="SUPFAM" id="SSF46785">
    <property type="entry name" value="Winged helix' DNA-binding domain"/>
    <property type="match status" value="1"/>
</dbReference>
<dbReference type="GO" id="GO:0003700">
    <property type="term" value="F:DNA-binding transcription factor activity"/>
    <property type="evidence" value="ECO:0007669"/>
    <property type="project" value="InterPro"/>
</dbReference>
<protein>
    <submittedName>
        <fullName evidence="4">GntR family transcriptional regulator</fullName>
    </submittedName>
</protein>
<comment type="caution">
    <text evidence="4">The sequence shown here is derived from an EMBL/GenBank/DDBJ whole genome shotgun (WGS) entry which is preliminary data.</text>
</comment>
<evidence type="ECO:0000256" key="2">
    <source>
        <dbReference type="ARBA" id="ARBA00023125"/>
    </source>
</evidence>
<dbReference type="SMART" id="SM00866">
    <property type="entry name" value="UTRA"/>
    <property type="match status" value="1"/>
</dbReference>
<dbReference type="SUPFAM" id="SSF64288">
    <property type="entry name" value="Chorismate lyase-like"/>
    <property type="match status" value="1"/>
</dbReference>
<dbReference type="GO" id="GO:0045892">
    <property type="term" value="P:negative regulation of DNA-templated transcription"/>
    <property type="evidence" value="ECO:0007669"/>
    <property type="project" value="TreeGrafter"/>
</dbReference>
<dbReference type="InterPro" id="IPR036388">
    <property type="entry name" value="WH-like_DNA-bd_sf"/>
</dbReference>
<evidence type="ECO:0000313" key="4">
    <source>
        <dbReference type="EMBL" id="PXW54574.1"/>
    </source>
</evidence>
<gene>
    <name evidence="4" type="ORF">C7450_111105</name>
</gene>
<dbReference type="PANTHER" id="PTHR44846">
    <property type="entry name" value="MANNOSYL-D-GLYCERATE TRANSPORT/METABOLISM SYSTEM REPRESSOR MNGR-RELATED"/>
    <property type="match status" value="1"/>
</dbReference>
<reference evidence="4 5" key="1">
    <citation type="submission" date="2018-05" db="EMBL/GenBank/DDBJ databases">
        <title>Genomic Encyclopedia of Type Strains, Phase IV (KMG-IV): sequencing the most valuable type-strain genomes for metagenomic binning, comparative biology and taxonomic classification.</title>
        <authorList>
            <person name="Goeker M."/>
        </authorList>
    </citation>
    <scope>NUCLEOTIDE SEQUENCE [LARGE SCALE GENOMIC DNA]</scope>
    <source>
        <strain evidence="4 5">DSM 6462</strain>
    </source>
</reference>
<dbReference type="InterPro" id="IPR028978">
    <property type="entry name" value="Chorismate_lyase_/UTRA_dom_sf"/>
</dbReference>
<dbReference type="Gene3D" id="3.40.1410.10">
    <property type="entry name" value="Chorismate lyase-like"/>
    <property type="match status" value="1"/>
</dbReference>
<dbReference type="InterPro" id="IPR011663">
    <property type="entry name" value="UTRA"/>
</dbReference>
<dbReference type="InterPro" id="IPR012702">
    <property type="entry name" value="CP_lyase_PhnF"/>
</dbReference>
<evidence type="ECO:0000256" key="1">
    <source>
        <dbReference type="ARBA" id="ARBA00023015"/>
    </source>
</evidence>
<dbReference type="PROSITE" id="PS50949">
    <property type="entry name" value="HTH_GNTR"/>
    <property type="match status" value="1"/>
</dbReference>
<dbReference type="NCBIfam" id="TIGR02325">
    <property type="entry name" value="C_P_lyase_phnF"/>
    <property type="match status" value="1"/>
</dbReference>
<dbReference type="PANTHER" id="PTHR44846:SF1">
    <property type="entry name" value="MANNOSYL-D-GLYCERATE TRANSPORT_METABOLISM SYSTEM REPRESSOR MNGR-RELATED"/>
    <property type="match status" value="1"/>
</dbReference>
<dbReference type="PRINTS" id="PR00035">
    <property type="entry name" value="HTHGNTR"/>
</dbReference>
<dbReference type="CDD" id="cd07377">
    <property type="entry name" value="WHTH_GntR"/>
    <property type="match status" value="1"/>
</dbReference>
<keyword evidence="5" id="KW-1185">Reference proteome</keyword>
<organism evidence="4 5">
    <name type="scientific">Chelatococcus asaccharovorans</name>
    <dbReference type="NCBI Taxonomy" id="28210"/>
    <lineage>
        <taxon>Bacteria</taxon>
        <taxon>Pseudomonadati</taxon>
        <taxon>Pseudomonadota</taxon>
        <taxon>Alphaproteobacteria</taxon>
        <taxon>Hyphomicrobiales</taxon>
        <taxon>Chelatococcaceae</taxon>
        <taxon>Chelatococcus</taxon>
    </lineage>
</organism>
<dbReference type="InterPro" id="IPR050679">
    <property type="entry name" value="Bact_HTH_transcr_reg"/>
</dbReference>
<dbReference type="AlphaFoldDB" id="A0A2V3TYQ6"/>
<dbReference type="InterPro" id="IPR000524">
    <property type="entry name" value="Tscrpt_reg_HTH_GntR"/>
</dbReference>
<dbReference type="Proteomes" id="UP000248021">
    <property type="component" value="Unassembled WGS sequence"/>
</dbReference>
<sequence length="248" mass="27700">MEASPARGSSTKARTAAPSLWQKVATALRTEIRDQTLKPGQQIMPEAALSEHFSVSRFTTRRALAELEKEGLIRIEHGRGLFVAEDTVPYAVGERTRFTDNMRRFNIAGDREILSTAIETADPLVRERLELARGADVLVIDTLSSVDGRPMGLSQNFYPADRFRGFDSVLRETVSHTKALKAFGVNDYTRKCTWIISRMPTAREARLLKIARSRPVLETQKIDIDAEGRPIAFGISANCGDRIQIIIE</sequence>
<dbReference type="InterPro" id="IPR036390">
    <property type="entry name" value="WH_DNA-bd_sf"/>
</dbReference>
<evidence type="ECO:0000256" key="3">
    <source>
        <dbReference type="ARBA" id="ARBA00023163"/>
    </source>
</evidence>
<dbReference type="RefSeq" id="WP_170147410.1">
    <property type="nucleotide sequence ID" value="NZ_CAKNFM010000006.1"/>
</dbReference>
<accession>A0A2V3TYQ6</accession>
<name>A0A2V3TYQ6_9HYPH</name>
<proteinExistence type="predicted"/>
<dbReference type="EMBL" id="QJJK01000011">
    <property type="protein sequence ID" value="PXW54574.1"/>
    <property type="molecule type" value="Genomic_DNA"/>
</dbReference>
<dbReference type="Pfam" id="PF00392">
    <property type="entry name" value="GntR"/>
    <property type="match status" value="1"/>
</dbReference>